<dbReference type="EMBL" id="PFSC01000179">
    <property type="protein sequence ID" value="PJC30214.1"/>
    <property type="molecule type" value="Genomic_DNA"/>
</dbReference>
<evidence type="ECO:0000259" key="2">
    <source>
        <dbReference type="PROSITE" id="PS51782"/>
    </source>
</evidence>
<keyword evidence="1" id="KW-0472">Membrane</keyword>
<dbReference type="InterPro" id="IPR018392">
    <property type="entry name" value="LysM"/>
</dbReference>
<name>A0A2M8EWG1_9BACT</name>
<keyword evidence="1" id="KW-0812">Transmembrane</keyword>
<comment type="caution">
    <text evidence="3">The sequence shown here is derived from an EMBL/GenBank/DDBJ whole genome shotgun (WGS) entry which is preliminary data.</text>
</comment>
<dbReference type="SMART" id="SM00257">
    <property type="entry name" value="LysM"/>
    <property type="match status" value="2"/>
</dbReference>
<sequence>MNKKKQNARHLHSPLHISYLRLFPFFILLAIALFSFSLRKAHTDLKRIGQNLIFDTEDLGIRETSIYYRVQYGDSLESIAEKFNISVKTIEWANENIPESGIKTDMVISIPPVTGIVHTVKNQETIESIAKLYGVDPSAIRNYPFNVFTNDKDFPLTPGQNLVVPGGFKNPVRLKDVLGAFWRRMWR</sequence>
<protein>
    <recommendedName>
        <fullName evidence="2">LysM domain-containing protein</fullName>
    </recommendedName>
</protein>
<dbReference type="Proteomes" id="UP000231383">
    <property type="component" value="Unassembled WGS sequence"/>
</dbReference>
<dbReference type="SUPFAM" id="SSF54106">
    <property type="entry name" value="LysM domain"/>
    <property type="match status" value="2"/>
</dbReference>
<evidence type="ECO:0000313" key="4">
    <source>
        <dbReference type="Proteomes" id="UP000231383"/>
    </source>
</evidence>
<dbReference type="GO" id="GO:0008932">
    <property type="term" value="F:lytic endotransglycosylase activity"/>
    <property type="evidence" value="ECO:0007669"/>
    <property type="project" value="TreeGrafter"/>
</dbReference>
<dbReference type="PANTHER" id="PTHR33734:SF22">
    <property type="entry name" value="MEMBRANE-BOUND LYTIC MUREIN TRANSGLYCOSYLASE D"/>
    <property type="match status" value="1"/>
</dbReference>
<feature type="transmembrane region" description="Helical" evidence="1">
    <location>
        <begin position="20"/>
        <end position="38"/>
    </location>
</feature>
<feature type="domain" description="LysM" evidence="2">
    <location>
        <begin position="66"/>
        <end position="110"/>
    </location>
</feature>
<organism evidence="3 4">
    <name type="scientific">Candidatus Roizmanbacteria bacterium CG_4_9_14_0_2_um_filter_39_13</name>
    <dbReference type="NCBI Taxonomy" id="1974839"/>
    <lineage>
        <taxon>Bacteria</taxon>
        <taxon>Candidatus Roizmaniibacteriota</taxon>
    </lineage>
</organism>
<dbReference type="Pfam" id="PF01476">
    <property type="entry name" value="LysM"/>
    <property type="match status" value="2"/>
</dbReference>
<keyword evidence="1" id="KW-1133">Transmembrane helix</keyword>
<dbReference type="Gene3D" id="3.10.350.10">
    <property type="entry name" value="LysM domain"/>
    <property type="match status" value="2"/>
</dbReference>
<dbReference type="PROSITE" id="PS51782">
    <property type="entry name" value="LYSM"/>
    <property type="match status" value="2"/>
</dbReference>
<evidence type="ECO:0000256" key="1">
    <source>
        <dbReference type="SAM" id="Phobius"/>
    </source>
</evidence>
<evidence type="ECO:0000313" key="3">
    <source>
        <dbReference type="EMBL" id="PJC30214.1"/>
    </source>
</evidence>
<dbReference type="InterPro" id="IPR036779">
    <property type="entry name" value="LysM_dom_sf"/>
</dbReference>
<dbReference type="AlphaFoldDB" id="A0A2M8EWG1"/>
<accession>A0A2M8EWG1</accession>
<reference evidence="4" key="1">
    <citation type="submission" date="2017-09" db="EMBL/GenBank/DDBJ databases">
        <title>Depth-based differentiation of microbial function through sediment-hosted aquifers and enrichment of novel symbionts in the deep terrestrial subsurface.</title>
        <authorList>
            <person name="Probst A.J."/>
            <person name="Ladd B."/>
            <person name="Jarett J.K."/>
            <person name="Geller-Mcgrath D.E."/>
            <person name="Sieber C.M.K."/>
            <person name="Emerson J.B."/>
            <person name="Anantharaman K."/>
            <person name="Thomas B.C."/>
            <person name="Malmstrom R."/>
            <person name="Stieglmeier M."/>
            <person name="Klingl A."/>
            <person name="Woyke T."/>
            <person name="Ryan C.M."/>
            <person name="Banfield J.F."/>
        </authorList>
    </citation>
    <scope>NUCLEOTIDE SEQUENCE [LARGE SCALE GENOMIC DNA]</scope>
</reference>
<feature type="domain" description="LysM" evidence="2">
    <location>
        <begin position="116"/>
        <end position="164"/>
    </location>
</feature>
<proteinExistence type="predicted"/>
<dbReference type="PANTHER" id="PTHR33734">
    <property type="entry name" value="LYSM DOMAIN-CONTAINING GPI-ANCHORED PROTEIN 2"/>
    <property type="match status" value="1"/>
</dbReference>
<gene>
    <name evidence="3" type="ORF">CO051_06925</name>
</gene>
<dbReference type="CDD" id="cd00118">
    <property type="entry name" value="LysM"/>
    <property type="match status" value="2"/>
</dbReference>